<dbReference type="EMBL" id="JAAUHK010000192">
    <property type="protein sequence ID" value="KAF4643529.1"/>
    <property type="molecule type" value="Genomic_DNA"/>
</dbReference>
<dbReference type="SUPFAM" id="SSF74877">
    <property type="entry name" value="Major surface antigen p30, SAG1"/>
    <property type="match status" value="1"/>
</dbReference>
<dbReference type="InterPro" id="IPR036755">
    <property type="entry name" value="SRS_dom_sf"/>
</dbReference>
<dbReference type="AlphaFoldDB" id="A0A7J6KA88"/>
<accession>A0A7J6KA88</accession>
<feature type="domain" description="SRS" evidence="1">
    <location>
        <begin position="95"/>
        <end position="212"/>
    </location>
</feature>
<evidence type="ECO:0000313" key="2">
    <source>
        <dbReference type="EMBL" id="KAF4643529.1"/>
    </source>
</evidence>
<sequence length="237" mass="25253">MSIVHELLKEARDLSDNRCRLSRAETASLFPGGWGAHILTRSLSGLCSSITCVFKMKFSLLTLGALAFSAQQASAVRGESEGTGQETADNVCKPDGSLSFNITQAGQSVLFTCGQTITTLDPAFNATIPEMYEGGNKVRILEFLPTATLQDVTKDPSTQNSVRDGESGKTYNFTVPILPSDEHHLYVNCTKTSATESRSQDQSKGCKVTFNIASSAVRAGLAMSAVVGVIASLLQFA</sequence>
<reference evidence="2 3" key="1">
    <citation type="submission" date="2020-03" db="EMBL/GenBank/DDBJ databases">
        <title>Genome sequence of Toxoplasma gondii RH-88 strain.</title>
        <authorList>
            <person name="Lorenzi H.A."/>
            <person name="Venepally P."/>
            <person name="Rozenberg A."/>
            <person name="Sibley D."/>
        </authorList>
    </citation>
    <scope>NUCLEOTIDE SEQUENCE [LARGE SCALE GENOMIC DNA]</scope>
    <source>
        <strain evidence="2 3">RH-88</strain>
    </source>
</reference>
<evidence type="ECO:0000313" key="3">
    <source>
        <dbReference type="Proteomes" id="UP000557509"/>
    </source>
</evidence>
<dbReference type="GO" id="GO:0016020">
    <property type="term" value="C:membrane"/>
    <property type="evidence" value="ECO:0007669"/>
    <property type="project" value="InterPro"/>
</dbReference>
<proteinExistence type="predicted"/>
<comment type="caution">
    <text evidence="2">The sequence shown here is derived from an EMBL/GenBank/DDBJ whole genome shotgun (WGS) entry which is preliminary data.</text>
</comment>
<gene>
    <name evidence="2" type="ORF">TGRH88_031950</name>
</gene>
<dbReference type="Pfam" id="PF04092">
    <property type="entry name" value="SAG"/>
    <property type="match status" value="1"/>
</dbReference>
<organism evidence="2 3">
    <name type="scientific">Toxoplasma gondii</name>
    <dbReference type="NCBI Taxonomy" id="5811"/>
    <lineage>
        <taxon>Eukaryota</taxon>
        <taxon>Sar</taxon>
        <taxon>Alveolata</taxon>
        <taxon>Apicomplexa</taxon>
        <taxon>Conoidasida</taxon>
        <taxon>Coccidia</taxon>
        <taxon>Eucoccidiorida</taxon>
        <taxon>Eimeriorina</taxon>
        <taxon>Sarcocystidae</taxon>
        <taxon>Toxoplasma</taxon>
    </lineage>
</organism>
<dbReference type="VEuPathDB" id="ToxoDB:TGME49_238850"/>
<protein>
    <submittedName>
        <fullName evidence="2">SAG-related sequence protein SRS22I</fullName>
    </submittedName>
</protein>
<keyword evidence="3" id="KW-1185">Reference proteome</keyword>
<evidence type="ECO:0000259" key="1">
    <source>
        <dbReference type="Pfam" id="PF04092"/>
    </source>
</evidence>
<dbReference type="Proteomes" id="UP000557509">
    <property type="component" value="Unassembled WGS sequence"/>
</dbReference>
<dbReference type="Gene3D" id="2.60.40.1320">
    <property type="entry name" value="SRS domain"/>
    <property type="match status" value="1"/>
</dbReference>
<name>A0A7J6KA88_TOXGO</name>
<dbReference type="InterPro" id="IPR007226">
    <property type="entry name" value="SRS_dom"/>
</dbReference>